<dbReference type="PATRIC" id="fig|883079.3.peg.874"/>
<dbReference type="AlphaFoldDB" id="K8PLM2"/>
<keyword evidence="3" id="KW-1185">Reference proteome</keyword>
<name>K8PLM2_9BRAD</name>
<reference evidence="2 3" key="1">
    <citation type="submission" date="2012-04" db="EMBL/GenBank/DDBJ databases">
        <title>The Genome Sequence of Afipia clevelandensis ATCC 49720.</title>
        <authorList>
            <consortium name="The Broad Institute Genome Sequencing Platform"/>
            <person name="Earl A."/>
            <person name="Ward D."/>
            <person name="Feldgarden M."/>
            <person name="Gevers D."/>
            <person name="Huys G."/>
            <person name="Walker B."/>
            <person name="Young S.K."/>
            <person name="Zeng Q."/>
            <person name="Gargeya S."/>
            <person name="Fitzgerald M."/>
            <person name="Haas B."/>
            <person name="Abouelleil A."/>
            <person name="Alvarado L."/>
            <person name="Arachchi H.M."/>
            <person name="Berlin A."/>
            <person name="Chapman S.B."/>
            <person name="Goldberg J."/>
            <person name="Griggs A."/>
            <person name="Gujja S."/>
            <person name="Hansen M."/>
            <person name="Howarth C."/>
            <person name="Imamovic A."/>
            <person name="Larimer J."/>
            <person name="McCowen C."/>
            <person name="Montmayeur A."/>
            <person name="Murphy C."/>
            <person name="Neiman D."/>
            <person name="Pearson M."/>
            <person name="Priest M."/>
            <person name="Roberts A."/>
            <person name="Saif S."/>
            <person name="Shea T."/>
            <person name="Sisk P."/>
            <person name="Sykes S."/>
            <person name="Wortman J."/>
            <person name="Nusbaum C."/>
            <person name="Birren B."/>
        </authorList>
    </citation>
    <scope>NUCLEOTIDE SEQUENCE [LARGE SCALE GENOMIC DNA]</scope>
    <source>
        <strain evidence="2 3">ATCC 49720</strain>
    </source>
</reference>
<protein>
    <submittedName>
        <fullName evidence="2">Uncharacterized protein</fullName>
    </submittedName>
</protein>
<accession>K8PLM2</accession>
<organism evidence="2 3">
    <name type="scientific">Afipia clevelandensis ATCC 49720</name>
    <dbReference type="NCBI Taxonomy" id="883079"/>
    <lineage>
        <taxon>Bacteria</taxon>
        <taxon>Pseudomonadati</taxon>
        <taxon>Pseudomonadota</taxon>
        <taxon>Alphaproteobacteria</taxon>
        <taxon>Hyphomicrobiales</taxon>
        <taxon>Nitrobacteraceae</taxon>
        <taxon>Afipia</taxon>
    </lineage>
</organism>
<dbReference type="EMBL" id="AGWY01000003">
    <property type="protein sequence ID" value="EKS40400.1"/>
    <property type="molecule type" value="Genomic_DNA"/>
</dbReference>
<evidence type="ECO:0000313" key="2">
    <source>
        <dbReference type="EMBL" id="EKS40400.1"/>
    </source>
</evidence>
<comment type="caution">
    <text evidence="2">The sequence shown here is derived from an EMBL/GenBank/DDBJ whole genome shotgun (WGS) entry which is preliminary data.</text>
</comment>
<feature type="region of interest" description="Disordered" evidence="1">
    <location>
        <begin position="1"/>
        <end position="55"/>
    </location>
</feature>
<gene>
    <name evidence="2" type="ORF">HMPREF9696_00851</name>
</gene>
<sequence>MSNKKKGKAEEPAKTRDKDPTRNAPFKVNPDSEDFVTPRNDLSEDELKEQEDRRS</sequence>
<proteinExistence type="predicted"/>
<dbReference type="HOGENOM" id="CLU_3021543_0_0_5"/>
<evidence type="ECO:0000256" key="1">
    <source>
        <dbReference type="SAM" id="MobiDB-lite"/>
    </source>
</evidence>
<evidence type="ECO:0000313" key="3">
    <source>
        <dbReference type="Proteomes" id="UP000001095"/>
    </source>
</evidence>
<dbReference type="RefSeq" id="WP_002711717.1">
    <property type="nucleotide sequence ID" value="NZ_KB375281.1"/>
</dbReference>
<feature type="compositionally biased region" description="Basic and acidic residues" evidence="1">
    <location>
        <begin position="8"/>
        <end position="21"/>
    </location>
</feature>
<dbReference type="Proteomes" id="UP000001095">
    <property type="component" value="Unassembled WGS sequence"/>
</dbReference>